<reference evidence="1 2" key="1">
    <citation type="journal article" date="2022" name="DNA Res.">
        <title>Chromosomal-level genome assembly of the orchid tree Bauhinia variegata (Leguminosae; Cercidoideae) supports the allotetraploid origin hypothesis of Bauhinia.</title>
        <authorList>
            <person name="Zhong Y."/>
            <person name="Chen Y."/>
            <person name="Zheng D."/>
            <person name="Pang J."/>
            <person name="Liu Y."/>
            <person name="Luo S."/>
            <person name="Meng S."/>
            <person name="Qian L."/>
            <person name="Wei D."/>
            <person name="Dai S."/>
            <person name="Zhou R."/>
        </authorList>
    </citation>
    <scope>NUCLEOTIDE SEQUENCE [LARGE SCALE GENOMIC DNA]</scope>
    <source>
        <strain evidence="1">BV-YZ2020</strain>
    </source>
</reference>
<name>A0ACB9KNA4_BAUVA</name>
<proteinExistence type="predicted"/>
<keyword evidence="2" id="KW-1185">Reference proteome</keyword>
<dbReference type="EMBL" id="CM039438">
    <property type="protein sequence ID" value="KAI4298792.1"/>
    <property type="molecule type" value="Genomic_DNA"/>
</dbReference>
<gene>
    <name evidence="1" type="ORF">L6164_032309</name>
</gene>
<evidence type="ECO:0000313" key="2">
    <source>
        <dbReference type="Proteomes" id="UP000828941"/>
    </source>
</evidence>
<organism evidence="1 2">
    <name type="scientific">Bauhinia variegata</name>
    <name type="common">Purple orchid tree</name>
    <name type="synonym">Phanera variegata</name>
    <dbReference type="NCBI Taxonomy" id="167791"/>
    <lineage>
        <taxon>Eukaryota</taxon>
        <taxon>Viridiplantae</taxon>
        <taxon>Streptophyta</taxon>
        <taxon>Embryophyta</taxon>
        <taxon>Tracheophyta</taxon>
        <taxon>Spermatophyta</taxon>
        <taxon>Magnoliopsida</taxon>
        <taxon>eudicotyledons</taxon>
        <taxon>Gunneridae</taxon>
        <taxon>Pentapetalae</taxon>
        <taxon>rosids</taxon>
        <taxon>fabids</taxon>
        <taxon>Fabales</taxon>
        <taxon>Fabaceae</taxon>
        <taxon>Cercidoideae</taxon>
        <taxon>Cercideae</taxon>
        <taxon>Bauhiniinae</taxon>
        <taxon>Bauhinia</taxon>
    </lineage>
</organism>
<comment type="caution">
    <text evidence="1">The sequence shown here is derived from an EMBL/GenBank/DDBJ whole genome shotgun (WGS) entry which is preliminary data.</text>
</comment>
<protein>
    <submittedName>
        <fullName evidence="1">Uncharacterized protein</fullName>
    </submittedName>
</protein>
<accession>A0ACB9KNA4</accession>
<dbReference type="Proteomes" id="UP000828941">
    <property type="component" value="Chromosome 13"/>
</dbReference>
<evidence type="ECO:0000313" key="1">
    <source>
        <dbReference type="EMBL" id="KAI4298792.1"/>
    </source>
</evidence>
<sequence>MQTSQKGQRGLHVYHQPMEDIQPYHLSHYQIYDSNSSHDIHDSSSQGTNVSFETYKEQYFTLESSPATSAVIVCDSPSGASVSSNRSPFSPQGSCLSDQHQSSDHTYGSPISGSSSADDGNDLKHKLRELEISLLGPESDIVDSCYCSFKGGYQTSPMAGWSWDQLAEMIPKLNLKDVLITCAQAMSDGDIPRAIGWMDKILVKMVSVSGEPIQRLGAYMLEGLRARLEKSGSIIYKALKCEQPTSKELMSYMGVLYQICPYWKFAYTSANVVIAEAMENESRIHIIDFQIAQGTQWMLLMNVLAHRPGGPPSIRVTGVDDSQSFHARGGGLHIVGQRLSDHANSLGIPFEFHSAAMSGCEVQRENLGVQPGEALAVNFPYILHHMPDESVSTENHRDRLLRLVKSLSPKVVTVVEQESNTNTSPFFHRFVETMDYYTAMFESIDVARPRDDKQRISAEQHCVARDIVNMIACEGADRVERHELLGKWRSRFSMAGFTPCPLSPSVAAAVSDLLSREYYQNYWIQPKDGALYLGWRSRTMSTVSAWR</sequence>